<sequence>MMPNQTLATKPVKEKKKIKDKITVLLCMNTTSTDKLKPLVIRKSTNPHCFKGIRRENLGVKYDSSKKAWITGAIFECWIKSLNNACRLNRKKILLLVDGAISHSNCELTNVKLHFLLPNTTPYL</sequence>
<protein>
    <submittedName>
        <fullName evidence="1">442_t:CDS:1</fullName>
    </submittedName>
</protein>
<accession>A0ACA9P9C3</accession>
<feature type="non-terminal residue" evidence="1">
    <location>
        <position position="1"/>
    </location>
</feature>
<comment type="caution">
    <text evidence="1">The sequence shown here is derived from an EMBL/GenBank/DDBJ whole genome shotgun (WGS) entry which is preliminary data.</text>
</comment>
<organism evidence="1 2">
    <name type="scientific">Scutellospora calospora</name>
    <dbReference type="NCBI Taxonomy" id="85575"/>
    <lineage>
        <taxon>Eukaryota</taxon>
        <taxon>Fungi</taxon>
        <taxon>Fungi incertae sedis</taxon>
        <taxon>Mucoromycota</taxon>
        <taxon>Glomeromycotina</taxon>
        <taxon>Glomeromycetes</taxon>
        <taxon>Diversisporales</taxon>
        <taxon>Gigasporaceae</taxon>
        <taxon>Scutellospora</taxon>
    </lineage>
</organism>
<evidence type="ECO:0000313" key="1">
    <source>
        <dbReference type="EMBL" id="CAG8688617.1"/>
    </source>
</evidence>
<keyword evidence="2" id="KW-1185">Reference proteome</keyword>
<gene>
    <name evidence="1" type="ORF">SCALOS_LOCUS10039</name>
</gene>
<dbReference type="EMBL" id="CAJVPM010034934">
    <property type="protein sequence ID" value="CAG8688617.1"/>
    <property type="molecule type" value="Genomic_DNA"/>
</dbReference>
<reference evidence="1" key="1">
    <citation type="submission" date="2021-06" db="EMBL/GenBank/DDBJ databases">
        <authorList>
            <person name="Kallberg Y."/>
            <person name="Tangrot J."/>
            <person name="Rosling A."/>
        </authorList>
    </citation>
    <scope>NUCLEOTIDE SEQUENCE</scope>
    <source>
        <strain evidence="1">AU212A</strain>
    </source>
</reference>
<proteinExistence type="predicted"/>
<dbReference type="Proteomes" id="UP000789860">
    <property type="component" value="Unassembled WGS sequence"/>
</dbReference>
<name>A0ACA9P9C3_9GLOM</name>
<evidence type="ECO:0000313" key="2">
    <source>
        <dbReference type="Proteomes" id="UP000789860"/>
    </source>
</evidence>